<sequence>MSPPLHALTSLRFIAAIMVLFSHLGFAASSESDTIRWLYVRFFYEGYIGVTFFFILSGFILSYSYDQKSKANKIDFIDFMSARIARIYPLHILTLLLAVPISVMVSLKMTPLSNAIDTFLLNASLTQSFSYSQETYFSFNAPSWSLSVEMFFYLLFPVFIRMKTTHIIFIALFILALKYCTDRDAGSTPIHYIMYIAPGLRVPDFILGLILFRIFDKYNKPDVMLATALQFSSLILLAVAFYFGKYVDQNYKYDTYYMIPMGLTVLAFSYQNGCLARGLSNKALVTLGEASFALYLIHQLVIRHGELLRLSVFDMTGPTSEIFFIVIYAASSIGLSYFLFTRFEMRAKTKTLNFLRAMRNPKSDELSSHERVLERLENNNSKNPDLIVPLPVPTS</sequence>
<dbReference type="InterPro" id="IPR050879">
    <property type="entry name" value="Acyltransferase_3"/>
</dbReference>
<reference evidence="3 4" key="1">
    <citation type="submission" date="2019-09" db="EMBL/GenBank/DDBJ databases">
        <authorList>
            <person name="Chandra G."/>
            <person name="Truman W A."/>
        </authorList>
    </citation>
    <scope>NUCLEOTIDE SEQUENCE [LARGE SCALE GENOMIC DNA]</scope>
    <source>
        <strain evidence="3">PS645</strain>
    </source>
</reference>
<dbReference type="Pfam" id="PF01757">
    <property type="entry name" value="Acyl_transf_3"/>
    <property type="match status" value="1"/>
</dbReference>
<feature type="transmembrane region" description="Helical" evidence="1">
    <location>
        <begin position="322"/>
        <end position="340"/>
    </location>
</feature>
<dbReference type="InterPro" id="IPR002656">
    <property type="entry name" value="Acyl_transf_3_dom"/>
</dbReference>
<feature type="domain" description="Acyltransferase 3" evidence="2">
    <location>
        <begin position="6"/>
        <end position="339"/>
    </location>
</feature>
<name>A0A5E6VD18_PSEFL</name>
<dbReference type="GO" id="GO:0009103">
    <property type="term" value="P:lipopolysaccharide biosynthetic process"/>
    <property type="evidence" value="ECO:0007669"/>
    <property type="project" value="TreeGrafter"/>
</dbReference>
<keyword evidence="1" id="KW-0812">Transmembrane</keyword>
<dbReference type="Proteomes" id="UP000325607">
    <property type="component" value="Unassembled WGS sequence"/>
</dbReference>
<evidence type="ECO:0000259" key="2">
    <source>
        <dbReference type="Pfam" id="PF01757"/>
    </source>
</evidence>
<feature type="transmembrane region" description="Helical" evidence="1">
    <location>
        <begin position="151"/>
        <end position="177"/>
    </location>
</feature>
<feature type="transmembrane region" description="Helical" evidence="1">
    <location>
        <begin position="255"/>
        <end position="271"/>
    </location>
</feature>
<dbReference type="PANTHER" id="PTHR23028">
    <property type="entry name" value="ACETYLTRANSFERASE"/>
    <property type="match status" value="1"/>
</dbReference>
<dbReference type="GO" id="GO:0016020">
    <property type="term" value="C:membrane"/>
    <property type="evidence" value="ECO:0007669"/>
    <property type="project" value="TreeGrafter"/>
</dbReference>
<feature type="transmembrane region" description="Helical" evidence="1">
    <location>
        <begin position="46"/>
        <end position="66"/>
    </location>
</feature>
<protein>
    <recommendedName>
        <fullName evidence="2">Acyltransferase 3 domain-containing protein</fullName>
    </recommendedName>
</protein>
<proteinExistence type="predicted"/>
<evidence type="ECO:0000313" key="4">
    <source>
        <dbReference type="Proteomes" id="UP000325607"/>
    </source>
</evidence>
<dbReference type="RefSeq" id="WP_191623194.1">
    <property type="nucleotide sequence ID" value="NZ_CABVGX010000037.1"/>
</dbReference>
<accession>A0A5E6VD18</accession>
<feature type="transmembrane region" description="Helical" evidence="1">
    <location>
        <begin position="7"/>
        <end position="26"/>
    </location>
</feature>
<keyword evidence="1" id="KW-0472">Membrane</keyword>
<dbReference type="EMBL" id="CABVGX010000037">
    <property type="protein sequence ID" value="VVN16052.1"/>
    <property type="molecule type" value="Genomic_DNA"/>
</dbReference>
<dbReference type="AlphaFoldDB" id="A0A5E6VD18"/>
<feature type="transmembrane region" description="Helical" evidence="1">
    <location>
        <begin position="189"/>
        <end position="211"/>
    </location>
</feature>
<feature type="transmembrane region" description="Helical" evidence="1">
    <location>
        <begin position="87"/>
        <end position="107"/>
    </location>
</feature>
<evidence type="ECO:0000256" key="1">
    <source>
        <dbReference type="SAM" id="Phobius"/>
    </source>
</evidence>
<keyword evidence="1" id="KW-1133">Transmembrane helix</keyword>
<dbReference type="PANTHER" id="PTHR23028:SF53">
    <property type="entry name" value="ACYL_TRANSF_3 DOMAIN-CONTAINING PROTEIN"/>
    <property type="match status" value="1"/>
</dbReference>
<feature type="transmembrane region" description="Helical" evidence="1">
    <location>
        <begin position="283"/>
        <end position="302"/>
    </location>
</feature>
<organism evidence="3 4">
    <name type="scientific">Pseudomonas fluorescens</name>
    <dbReference type="NCBI Taxonomy" id="294"/>
    <lineage>
        <taxon>Bacteria</taxon>
        <taxon>Pseudomonadati</taxon>
        <taxon>Pseudomonadota</taxon>
        <taxon>Gammaproteobacteria</taxon>
        <taxon>Pseudomonadales</taxon>
        <taxon>Pseudomonadaceae</taxon>
        <taxon>Pseudomonas</taxon>
    </lineage>
</organism>
<dbReference type="GO" id="GO:0016747">
    <property type="term" value="F:acyltransferase activity, transferring groups other than amino-acyl groups"/>
    <property type="evidence" value="ECO:0007669"/>
    <property type="project" value="InterPro"/>
</dbReference>
<gene>
    <name evidence="3" type="ORF">PS645_04050</name>
</gene>
<feature type="transmembrane region" description="Helical" evidence="1">
    <location>
        <begin position="223"/>
        <end position="243"/>
    </location>
</feature>
<evidence type="ECO:0000313" key="3">
    <source>
        <dbReference type="EMBL" id="VVN16052.1"/>
    </source>
</evidence>